<evidence type="ECO:0000256" key="2">
    <source>
        <dbReference type="ARBA" id="ARBA00022801"/>
    </source>
</evidence>
<dbReference type="Gene3D" id="3.40.50.1240">
    <property type="entry name" value="Phosphoglycerate mutase-like"/>
    <property type="match status" value="1"/>
</dbReference>
<dbReference type="GO" id="GO:0016791">
    <property type="term" value="F:phosphatase activity"/>
    <property type="evidence" value="ECO:0007669"/>
    <property type="project" value="TreeGrafter"/>
</dbReference>
<accession>A0A4P9XJG8</accession>
<dbReference type="InterPro" id="IPR050645">
    <property type="entry name" value="Histidine_acid_phosphatase"/>
</dbReference>
<dbReference type="InterPro" id="IPR033379">
    <property type="entry name" value="Acid_Pase_AS"/>
</dbReference>
<dbReference type="CDD" id="cd07061">
    <property type="entry name" value="HP_HAP_like"/>
    <property type="match status" value="1"/>
</dbReference>
<keyword evidence="2" id="KW-0378">Hydrolase</keyword>
<organism evidence="3 4">
    <name type="scientific">Thamnocephalis sphaerospora</name>
    <dbReference type="NCBI Taxonomy" id="78915"/>
    <lineage>
        <taxon>Eukaryota</taxon>
        <taxon>Fungi</taxon>
        <taxon>Fungi incertae sedis</taxon>
        <taxon>Zoopagomycota</taxon>
        <taxon>Zoopagomycotina</taxon>
        <taxon>Zoopagomycetes</taxon>
        <taxon>Zoopagales</taxon>
        <taxon>Sigmoideomycetaceae</taxon>
        <taxon>Thamnocephalis</taxon>
    </lineage>
</organism>
<dbReference type="SUPFAM" id="SSF53254">
    <property type="entry name" value="Phosphoglycerate mutase-like"/>
    <property type="match status" value="1"/>
</dbReference>
<reference evidence="4" key="1">
    <citation type="journal article" date="2018" name="Nat. Microbiol.">
        <title>Leveraging single-cell genomics to expand the fungal tree of life.</title>
        <authorList>
            <person name="Ahrendt S.R."/>
            <person name="Quandt C.A."/>
            <person name="Ciobanu D."/>
            <person name="Clum A."/>
            <person name="Salamov A."/>
            <person name="Andreopoulos B."/>
            <person name="Cheng J.F."/>
            <person name="Woyke T."/>
            <person name="Pelin A."/>
            <person name="Henrissat B."/>
            <person name="Reynolds N.K."/>
            <person name="Benny G.L."/>
            <person name="Smith M.E."/>
            <person name="James T.Y."/>
            <person name="Grigoriev I.V."/>
        </authorList>
    </citation>
    <scope>NUCLEOTIDE SEQUENCE [LARGE SCALE GENOMIC DNA]</scope>
    <source>
        <strain evidence="4">RSA 1356</strain>
    </source>
</reference>
<keyword evidence="4" id="KW-1185">Reference proteome</keyword>
<evidence type="ECO:0000313" key="4">
    <source>
        <dbReference type="Proteomes" id="UP000271241"/>
    </source>
</evidence>
<dbReference type="InterPro" id="IPR000560">
    <property type="entry name" value="His_Pase_clade-2"/>
</dbReference>
<dbReference type="InterPro" id="IPR029033">
    <property type="entry name" value="His_PPase_superfam"/>
</dbReference>
<evidence type="ECO:0000313" key="3">
    <source>
        <dbReference type="EMBL" id="RKP05903.1"/>
    </source>
</evidence>
<dbReference type="PANTHER" id="PTHR11567">
    <property type="entry name" value="ACID PHOSPHATASE-RELATED"/>
    <property type="match status" value="1"/>
</dbReference>
<dbReference type="Proteomes" id="UP000271241">
    <property type="component" value="Unassembled WGS sequence"/>
</dbReference>
<dbReference type="STRING" id="78915.A0A4P9XJG8"/>
<dbReference type="PROSITE" id="PS00616">
    <property type="entry name" value="HIS_ACID_PHOSPHAT_1"/>
    <property type="match status" value="1"/>
</dbReference>
<dbReference type="EMBL" id="KZ993003">
    <property type="protein sequence ID" value="RKP05903.1"/>
    <property type="molecule type" value="Genomic_DNA"/>
</dbReference>
<comment type="similarity">
    <text evidence="1">Belongs to the histidine acid phosphatase family.</text>
</comment>
<gene>
    <name evidence="3" type="ORF">THASP1DRAFT_25685</name>
</gene>
<name>A0A4P9XJG8_9FUNG</name>
<dbReference type="AlphaFoldDB" id="A0A4P9XJG8"/>
<dbReference type="OrthoDB" id="10257284at2759"/>
<dbReference type="PANTHER" id="PTHR11567:SF110">
    <property type="entry name" value="2-PHOSPHOXYLOSE PHOSPHATASE 1"/>
    <property type="match status" value="1"/>
</dbReference>
<dbReference type="Pfam" id="PF00328">
    <property type="entry name" value="His_Phos_2"/>
    <property type="match status" value="1"/>
</dbReference>
<proteinExistence type="inferred from homology"/>
<evidence type="ECO:0000256" key="1">
    <source>
        <dbReference type="ARBA" id="ARBA00005375"/>
    </source>
</evidence>
<sequence>MTTFFSYRIALPALLSLVGLAALTYGAITPGKPMIAASSSPFEDHLTNYTYCQADFPDPLEYRPPSPGAKLLHVQTVIRHGDRSPLTVLPNDNSEWRCDDMYKVMQVQGGNVNGPTIGTYAVRTTIPEDKAYNGTMWTNGTCTLGQLTSKGARQHIELGSRFRSIYVDQLGFLPMRLNATHLKDKVVYTRVTDFQRTEESAASFLTGAWPVRNGRTPDASVLPLEKYPSEIETMYGHPNGDCPRYSAVLDGMRASETYESFLQQQQPLRTRLETILGTANVKKFDRSWVNYMDAIRPRVCHQMPLPCSGSNCITPHDADAISINVNREFSMLRGSLPDAAEFNRLSLGHFLGELRDRMMAATEIGRKAPLFELFSGHDDTVYGLIGSLLADDMRWPPYASNLIFELWQNSVPTSNDPRDKYMVRVFYNGKPLPTRWCDMNACPLSKYLNHIENRIVRNMTEVCHLSA</sequence>
<protein>
    <submittedName>
        <fullName evidence="3">Histidine phosphatase superfamily</fullName>
    </submittedName>
</protein>